<dbReference type="Pfam" id="PF12937">
    <property type="entry name" value="F-box-like"/>
    <property type="match status" value="1"/>
</dbReference>
<evidence type="ECO:0000259" key="1">
    <source>
        <dbReference type="Pfam" id="PF12937"/>
    </source>
</evidence>
<proteinExistence type="predicted"/>
<dbReference type="SUPFAM" id="SSF81383">
    <property type="entry name" value="F-box domain"/>
    <property type="match status" value="1"/>
</dbReference>
<dbReference type="Proteomes" id="UP000027195">
    <property type="component" value="Unassembled WGS sequence"/>
</dbReference>
<gene>
    <name evidence="2" type="ORF">BOTBODRAFT_184463</name>
</gene>
<dbReference type="EMBL" id="KL198019">
    <property type="protein sequence ID" value="KDQ19441.1"/>
    <property type="molecule type" value="Genomic_DNA"/>
</dbReference>
<evidence type="ECO:0000313" key="2">
    <source>
        <dbReference type="EMBL" id="KDQ19441.1"/>
    </source>
</evidence>
<dbReference type="AlphaFoldDB" id="A0A067N6P7"/>
<dbReference type="InterPro" id="IPR001810">
    <property type="entry name" value="F-box_dom"/>
</dbReference>
<keyword evidence="3" id="KW-1185">Reference proteome</keyword>
<evidence type="ECO:0000313" key="3">
    <source>
        <dbReference type="Proteomes" id="UP000027195"/>
    </source>
</evidence>
<name>A0A067N6P7_BOTB1</name>
<dbReference type="PANTHER" id="PTHR38926">
    <property type="entry name" value="F-BOX DOMAIN CONTAINING PROTEIN, EXPRESSED"/>
    <property type="match status" value="1"/>
</dbReference>
<feature type="domain" description="F-box" evidence="1">
    <location>
        <begin position="78"/>
        <end position="131"/>
    </location>
</feature>
<dbReference type="PANTHER" id="PTHR38926:SF72">
    <property type="entry name" value="IM:7136021-RELATED"/>
    <property type="match status" value="1"/>
</dbReference>
<dbReference type="Gene3D" id="3.80.10.10">
    <property type="entry name" value="Ribonuclease Inhibitor"/>
    <property type="match status" value="1"/>
</dbReference>
<protein>
    <recommendedName>
        <fullName evidence="1">F-box domain-containing protein</fullName>
    </recommendedName>
</protein>
<dbReference type="STRING" id="930990.A0A067N6P7"/>
<dbReference type="SUPFAM" id="SSF52047">
    <property type="entry name" value="RNI-like"/>
    <property type="match status" value="1"/>
</dbReference>
<dbReference type="Gene3D" id="1.20.1280.50">
    <property type="match status" value="1"/>
</dbReference>
<dbReference type="InParanoid" id="A0A067N6P7"/>
<sequence length="567" mass="63789">MEPDDSTFSRLYQALVDELRSKRDHLPNSVPAQDPSQATRYLLDEEIEFTELALNGLESYFSRKLAALRLRRNQLAPILRLPNETLSSIFSFASRSLTDYLSAIRLLLTISSVSRVWREIALRSPRLWTRLERSPLPLLSLFLTRSKQAPLEVAFDTSYTASGARFSSCVALVSPHAHRLRRCILRCQEAEVFKSLVLLPAPYLEILVLDCGPYFDIQAYDYSELFLHPFAGHTPALRELTLEGVFVPPAHRIYSNLIKLRLSHIVYTRPEAMRDFPKLFEAAPLLEELYLGRLYFFPTPDAAPHASWPPGPATHLSHLRTLDIRHITPESVPAYLLSHIILPPTTRFTLSMHTNLNGDIPDVTSPFSDTHSNRLPNLSSISALFIENQGFQYVLRGDTRQSSGSFSLELTANEWAPMLATISKLGRGFSMPYLKSVHISDLKSTIHAEAAIAIRAFLDRHSSIEELELDNCHSSMIEVPLMTNPQHICPQLKCLIIKGCSLNPTKLIEIVEARTKPNGSVLGSRSGLEADETCLESLCLVGCSMLTEMQLSALRERLSVTYSQERP</sequence>
<dbReference type="HOGENOM" id="CLU_024199_1_1_1"/>
<dbReference type="OrthoDB" id="2959602at2759"/>
<dbReference type="InterPro" id="IPR032675">
    <property type="entry name" value="LRR_dom_sf"/>
</dbReference>
<organism evidence="2 3">
    <name type="scientific">Botryobasidium botryosum (strain FD-172 SS1)</name>
    <dbReference type="NCBI Taxonomy" id="930990"/>
    <lineage>
        <taxon>Eukaryota</taxon>
        <taxon>Fungi</taxon>
        <taxon>Dikarya</taxon>
        <taxon>Basidiomycota</taxon>
        <taxon>Agaricomycotina</taxon>
        <taxon>Agaricomycetes</taxon>
        <taxon>Cantharellales</taxon>
        <taxon>Botryobasidiaceae</taxon>
        <taxon>Botryobasidium</taxon>
    </lineage>
</organism>
<dbReference type="InterPro" id="IPR036047">
    <property type="entry name" value="F-box-like_dom_sf"/>
</dbReference>
<reference evidence="3" key="1">
    <citation type="journal article" date="2014" name="Proc. Natl. Acad. Sci. U.S.A.">
        <title>Extensive sampling of basidiomycete genomes demonstrates inadequacy of the white-rot/brown-rot paradigm for wood decay fungi.</title>
        <authorList>
            <person name="Riley R."/>
            <person name="Salamov A.A."/>
            <person name="Brown D.W."/>
            <person name="Nagy L.G."/>
            <person name="Floudas D."/>
            <person name="Held B.W."/>
            <person name="Levasseur A."/>
            <person name="Lombard V."/>
            <person name="Morin E."/>
            <person name="Otillar R."/>
            <person name="Lindquist E.A."/>
            <person name="Sun H."/>
            <person name="LaButti K.M."/>
            <person name="Schmutz J."/>
            <person name="Jabbour D."/>
            <person name="Luo H."/>
            <person name="Baker S.E."/>
            <person name="Pisabarro A.G."/>
            <person name="Walton J.D."/>
            <person name="Blanchette R.A."/>
            <person name="Henrissat B."/>
            <person name="Martin F."/>
            <person name="Cullen D."/>
            <person name="Hibbett D.S."/>
            <person name="Grigoriev I.V."/>
        </authorList>
    </citation>
    <scope>NUCLEOTIDE SEQUENCE [LARGE SCALE GENOMIC DNA]</scope>
    <source>
        <strain evidence="3">FD-172 SS1</strain>
    </source>
</reference>
<accession>A0A067N6P7</accession>